<dbReference type="EMBL" id="LXQA010628815">
    <property type="protein sequence ID" value="MCI62977.1"/>
    <property type="molecule type" value="Genomic_DNA"/>
</dbReference>
<organism evidence="2 3">
    <name type="scientific">Trifolium medium</name>
    <dbReference type="NCBI Taxonomy" id="97028"/>
    <lineage>
        <taxon>Eukaryota</taxon>
        <taxon>Viridiplantae</taxon>
        <taxon>Streptophyta</taxon>
        <taxon>Embryophyta</taxon>
        <taxon>Tracheophyta</taxon>
        <taxon>Spermatophyta</taxon>
        <taxon>Magnoliopsida</taxon>
        <taxon>eudicotyledons</taxon>
        <taxon>Gunneridae</taxon>
        <taxon>Pentapetalae</taxon>
        <taxon>rosids</taxon>
        <taxon>fabids</taxon>
        <taxon>Fabales</taxon>
        <taxon>Fabaceae</taxon>
        <taxon>Papilionoideae</taxon>
        <taxon>50 kb inversion clade</taxon>
        <taxon>NPAAA clade</taxon>
        <taxon>Hologalegina</taxon>
        <taxon>IRL clade</taxon>
        <taxon>Trifolieae</taxon>
        <taxon>Trifolium</taxon>
    </lineage>
</organism>
<accession>A0A392TRB3</accession>
<protein>
    <submittedName>
        <fullName evidence="2">Uncharacterized protein</fullName>
    </submittedName>
</protein>
<sequence length="69" mass="8071">HEEEPVRKKRSTRRLAHGEGGSSRQQPPQQSQEPEGELSYAEAFMRDYPYMGAAQHSWSNRFYLETCKK</sequence>
<feature type="compositionally biased region" description="Low complexity" evidence="1">
    <location>
        <begin position="22"/>
        <end position="33"/>
    </location>
</feature>
<proteinExistence type="predicted"/>
<keyword evidence="3" id="KW-1185">Reference proteome</keyword>
<comment type="caution">
    <text evidence="2">The sequence shown here is derived from an EMBL/GenBank/DDBJ whole genome shotgun (WGS) entry which is preliminary data.</text>
</comment>
<evidence type="ECO:0000313" key="2">
    <source>
        <dbReference type="EMBL" id="MCI62977.1"/>
    </source>
</evidence>
<dbReference type="AlphaFoldDB" id="A0A392TRB3"/>
<evidence type="ECO:0000256" key="1">
    <source>
        <dbReference type="SAM" id="MobiDB-lite"/>
    </source>
</evidence>
<feature type="non-terminal residue" evidence="2">
    <location>
        <position position="1"/>
    </location>
</feature>
<reference evidence="2 3" key="1">
    <citation type="journal article" date="2018" name="Front. Plant Sci.">
        <title>Red Clover (Trifolium pratense) and Zigzag Clover (T. medium) - A Picture of Genomic Similarities and Differences.</title>
        <authorList>
            <person name="Dluhosova J."/>
            <person name="Istvanek J."/>
            <person name="Nedelnik J."/>
            <person name="Repkova J."/>
        </authorList>
    </citation>
    <scope>NUCLEOTIDE SEQUENCE [LARGE SCALE GENOMIC DNA]</scope>
    <source>
        <strain evidence="3">cv. 10/8</strain>
        <tissue evidence="2">Leaf</tissue>
    </source>
</reference>
<feature type="region of interest" description="Disordered" evidence="1">
    <location>
        <begin position="1"/>
        <end position="37"/>
    </location>
</feature>
<feature type="non-terminal residue" evidence="2">
    <location>
        <position position="69"/>
    </location>
</feature>
<dbReference type="Proteomes" id="UP000265520">
    <property type="component" value="Unassembled WGS sequence"/>
</dbReference>
<evidence type="ECO:0000313" key="3">
    <source>
        <dbReference type="Proteomes" id="UP000265520"/>
    </source>
</evidence>
<name>A0A392TRB3_9FABA</name>